<evidence type="ECO:0000313" key="1">
    <source>
        <dbReference type="EMBL" id="KAF8483307.1"/>
    </source>
</evidence>
<dbReference type="Proteomes" id="UP000759537">
    <property type="component" value="Unassembled WGS sequence"/>
</dbReference>
<evidence type="ECO:0000313" key="2">
    <source>
        <dbReference type="Proteomes" id="UP000759537"/>
    </source>
</evidence>
<reference evidence="1" key="1">
    <citation type="submission" date="2019-10" db="EMBL/GenBank/DDBJ databases">
        <authorList>
            <consortium name="DOE Joint Genome Institute"/>
            <person name="Kuo A."/>
            <person name="Miyauchi S."/>
            <person name="Kiss E."/>
            <person name="Drula E."/>
            <person name="Kohler A."/>
            <person name="Sanchez-Garcia M."/>
            <person name="Andreopoulos B."/>
            <person name="Barry K.W."/>
            <person name="Bonito G."/>
            <person name="Buee M."/>
            <person name="Carver A."/>
            <person name="Chen C."/>
            <person name="Cichocki N."/>
            <person name="Clum A."/>
            <person name="Culley D."/>
            <person name="Crous P.W."/>
            <person name="Fauchery L."/>
            <person name="Girlanda M."/>
            <person name="Hayes R."/>
            <person name="Keri Z."/>
            <person name="LaButti K."/>
            <person name="Lipzen A."/>
            <person name="Lombard V."/>
            <person name="Magnuson J."/>
            <person name="Maillard F."/>
            <person name="Morin E."/>
            <person name="Murat C."/>
            <person name="Nolan M."/>
            <person name="Ohm R."/>
            <person name="Pangilinan J."/>
            <person name="Pereira M."/>
            <person name="Perotto S."/>
            <person name="Peter M."/>
            <person name="Riley R."/>
            <person name="Sitrit Y."/>
            <person name="Stielow B."/>
            <person name="Szollosi G."/>
            <person name="Zifcakova L."/>
            <person name="Stursova M."/>
            <person name="Spatafora J.W."/>
            <person name="Tedersoo L."/>
            <person name="Vaario L.-M."/>
            <person name="Yamada A."/>
            <person name="Yan M."/>
            <person name="Wang P."/>
            <person name="Xu J."/>
            <person name="Bruns T."/>
            <person name="Baldrian P."/>
            <person name="Vilgalys R."/>
            <person name="Henrissat B."/>
            <person name="Grigoriev I.V."/>
            <person name="Hibbett D."/>
            <person name="Nagy L.G."/>
            <person name="Martin F.M."/>
        </authorList>
    </citation>
    <scope>NUCLEOTIDE SEQUENCE</scope>
    <source>
        <strain evidence="1">Prilba</strain>
    </source>
</reference>
<comment type="caution">
    <text evidence="1">The sequence shown here is derived from an EMBL/GenBank/DDBJ whole genome shotgun (WGS) entry which is preliminary data.</text>
</comment>
<gene>
    <name evidence="1" type="ORF">DFH94DRAFT_304250</name>
</gene>
<organism evidence="1 2">
    <name type="scientific">Russula ochroleuca</name>
    <dbReference type="NCBI Taxonomy" id="152965"/>
    <lineage>
        <taxon>Eukaryota</taxon>
        <taxon>Fungi</taxon>
        <taxon>Dikarya</taxon>
        <taxon>Basidiomycota</taxon>
        <taxon>Agaricomycotina</taxon>
        <taxon>Agaricomycetes</taxon>
        <taxon>Russulales</taxon>
        <taxon>Russulaceae</taxon>
        <taxon>Russula</taxon>
    </lineage>
</organism>
<dbReference type="OrthoDB" id="3191568at2759"/>
<proteinExistence type="predicted"/>
<accession>A0A9P5TBN8</accession>
<sequence>MSSANFNPYVQGWRVGNGTSSSTGVGEQPSIFGALPAASGYGSGARGGGASAASAGAVADPNATIFHITDFRPNVLNASVVDARGRQVYKIVTDAPQQPQRTVYYDMHRRTVALIDWAGGRPSVEMPGLLPRQALRSWLRTGPDRASRIMEIRGIPHIWVPDGEYICLYYANHSNSQRLGRICLTRDAVRIELSQHAMEARLAEVCILSASVFLSGFKID</sequence>
<dbReference type="EMBL" id="WHVB01000004">
    <property type="protein sequence ID" value="KAF8483307.1"/>
    <property type="molecule type" value="Genomic_DNA"/>
</dbReference>
<protein>
    <submittedName>
        <fullName evidence="1">Uncharacterized protein</fullName>
    </submittedName>
</protein>
<dbReference type="AlphaFoldDB" id="A0A9P5TBN8"/>
<name>A0A9P5TBN8_9AGAM</name>
<keyword evidence="2" id="KW-1185">Reference proteome</keyword>
<reference evidence="1" key="2">
    <citation type="journal article" date="2020" name="Nat. Commun.">
        <title>Large-scale genome sequencing of mycorrhizal fungi provides insights into the early evolution of symbiotic traits.</title>
        <authorList>
            <person name="Miyauchi S."/>
            <person name="Kiss E."/>
            <person name="Kuo A."/>
            <person name="Drula E."/>
            <person name="Kohler A."/>
            <person name="Sanchez-Garcia M."/>
            <person name="Morin E."/>
            <person name="Andreopoulos B."/>
            <person name="Barry K.W."/>
            <person name="Bonito G."/>
            <person name="Buee M."/>
            <person name="Carver A."/>
            <person name="Chen C."/>
            <person name="Cichocki N."/>
            <person name="Clum A."/>
            <person name="Culley D."/>
            <person name="Crous P.W."/>
            <person name="Fauchery L."/>
            <person name="Girlanda M."/>
            <person name="Hayes R.D."/>
            <person name="Keri Z."/>
            <person name="LaButti K."/>
            <person name="Lipzen A."/>
            <person name="Lombard V."/>
            <person name="Magnuson J."/>
            <person name="Maillard F."/>
            <person name="Murat C."/>
            <person name="Nolan M."/>
            <person name="Ohm R.A."/>
            <person name="Pangilinan J."/>
            <person name="Pereira M.F."/>
            <person name="Perotto S."/>
            <person name="Peter M."/>
            <person name="Pfister S."/>
            <person name="Riley R."/>
            <person name="Sitrit Y."/>
            <person name="Stielow J.B."/>
            <person name="Szollosi G."/>
            <person name="Zifcakova L."/>
            <person name="Stursova M."/>
            <person name="Spatafora J.W."/>
            <person name="Tedersoo L."/>
            <person name="Vaario L.M."/>
            <person name="Yamada A."/>
            <person name="Yan M."/>
            <person name="Wang P."/>
            <person name="Xu J."/>
            <person name="Bruns T."/>
            <person name="Baldrian P."/>
            <person name="Vilgalys R."/>
            <person name="Dunand C."/>
            <person name="Henrissat B."/>
            <person name="Grigoriev I.V."/>
            <person name="Hibbett D."/>
            <person name="Nagy L.G."/>
            <person name="Martin F.M."/>
        </authorList>
    </citation>
    <scope>NUCLEOTIDE SEQUENCE</scope>
    <source>
        <strain evidence="1">Prilba</strain>
    </source>
</reference>